<organism evidence="2 3">
    <name type="scientific">Alteriqipengyuania halimionae</name>
    <dbReference type="NCBI Taxonomy" id="1926630"/>
    <lineage>
        <taxon>Bacteria</taxon>
        <taxon>Pseudomonadati</taxon>
        <taxon>Pseudomonadota</taxon>
        <taxon>Alphaproteobacteria</taxon>
        <taxon>Sphingomonadales</taxon>
        <taxon>Erythrobacteraceae</taxon>
        <taxon>Alteriqipengyuania</taxon>
    </lineage>
</organism>
<keyword evidence="3" id="KW-1185">Reference proteome</keyword>
<proteinExistence type="predicted"/>
<evidence type="ECO:0000313" key="2">
    <source>
        <dbReference type="EMBL" id="MXP09331.1"/>
    </source>
</evidence>
<dbReference type="AlphaFoldDB" id="A0A6I4U4G4"/>
<dbReference type="EMBL" id="WTYR01000001">
    <property type="protein sequence ID" value="MXP09331.1"/>
    <property type="molecule type" value="Genomic_DNA"/>
</dbReference>
<reference evidence="2 3" key="1">
    <citation type="submission" date="2019-12" db="EMBL/GenBank/DDBJ databases">
        <title>Genomic-based taxomic classification of the family Erythrobacteraceae.</title>
        <authorList>
            <person name="Xu L."/>
        </authorList>
    </citation>
    <scope>NUCLEOTIDE SEQUENCE [LARGE SCALE GENOMIC DNA]</scope>
    <source>
        <strain evidence="2 3">LMG 29519</strain>
    </source>
</reference>
<evidence type="ECO:0000256" key="1">
    <source>
        <dbReference type="SAM" id="Phobius"/>
    </source>
</evidence>
<dbReference type="Proteomes" id="UP000429229">
    <property type="component" value="Unassembled WGS sequence"/>
</dbReference>
<keyword evidence="1" id="KW-1133">Transmembrane helix</keyword>
<dbReference type="RefSeq" id="WP_160616037.1">
    <property type="nucleotide sequence ID" value="NZ_WTYR01000001.1"/>
</dbReference>
<comment type="caution">
    <text evidence="2">The sequence shown here is derived from an EMBL/GenBank/DDBJ whole genome shotgun (WGS) entry which is preliminary data.</text>
</comment>
<keyword evidence="1" id="KW-0472">Membrane</keyword>
<evidence type="ECO:0000313" key="3">
    <source>
        <dbReference type="Proteomes" id="UP000429229"/>
    </source>
</evidence>
<feature type="transmembrane region" description="Helical" evidence="1">
    <location>
        <begin position="9"/>
        <end position="27"/>
    </location>
</feature>
<keyword evidence="1" id="KW-0812">Transmembrane</keyword>
<accession>A0A6I4U4G4</accession>
<protein>
    <submittedName>
        <fullName evidence="2">Uncharacterized protein</fullName>
    </submittedName>
</protein>
<sequence length="48" mass="5276">MTARLGRGFWWVVGGCVVLLVLVVAWIDGGERQLEPIVEEIPVPESAQ</sequence>
<gene>
    <name evidence="2" type="ORF">GRI68_03965</name>
</gene>
<name>A0A6I4U4G4_9SPHN</name>